<dbReference type="EMBL" id="JAJSOF020000005">
    <property type="protein sequence ID" value="KAJ4447683.1"/>
    <property type="molecule type" value="Genomic_DNA"/>
</dbReference>
<dbReference type="Proteomes" id="UP001148838">
    <property type="component" value="Unassembled WGS sequence"/>
</dbReference>
<proteinExistence type="predicted"/>
<organism evidence="1 2">
    <name type="scientific">Periplaneta americana</name>
    <name type="common">American cockroach</name>
    <name type="synonym">Blatta americana</name>
    <dbReference type="NCBI Taxonomy" id="6978"/>
    <lineage>
        <taxon>Eukaryota</taxon>
        <taxon>Metazoa</taxon>
        <taxon>Ecdysozoa</taxon>
        <taxon>Arthropoda</taxon>
        <taxon>Hexapoda</taxon>
        <taxon>Insecta</taxon>
        <taxon>Pterygota</taxon>
        <taxon>Neoptera</taxon>
        <taxon>Polyneoptera</taxon>
        <taxon>Dictyoptera</taxon>
        <taxon>Blattodea</taxon>
        <taxon>Blattoidea</taxon>
        <taxon>Blattidae</taxon>
        <taxon>Blattinae</taxon>
        <taxon>Periplaneta</taxon>
    </lineage>
</organism>
<dbReference type="PANTHER" id="PTHR47326">
    <property type="entry name" value="TRANSPOSABLE ELEMENT TC3 TRANSPOSASE-LIKE PROTEIN"/>
    <property type="match status" value="1"/>
</dbReference>
<evidence type="ECO:0000313" key="2">
    <source>
        <dbReference type="Proteomes" id="UP001148838"/>
    </source>
</evidence>
<comment type="caution">
    <text evidence="1">The sequence shown here is derived from an EMBL/GenBank/DDBJ whole genome shotgun (WGS) entry which is preliminary data.</text>
</comment>
<dbReference type="Gene3D" id="3.30.420.10">
    <property type="entry name" value="Ribonuclease H-like superfamily/Ribonuclease H"/>
    <property type="match status" value="1"/>
</dbReference>
<evidence type="ECO:0008006" key="3">
    <source>
        <dbReference type="Google" id="ProtNLM"/>
    </source>
</evidence>
<keyword evidence="2" id="KW-1185">Reference proteome</keyword>
<sequence>MYTIPERVEMVLIHAGGLSLREAAEEYHRRHPDQPTPHHGSIDRLLERFKTAGSIHDKKRSGRPRTATGDANAASVLVKLVVSPSRSTREVAQECGTSQASVSRILSVNHFHPDRMHFVQELHGDGKDMRVQFCEWFLERRTHQPNLEADICWSDEICFHLNGTVNRHNAVYWATENPHIAVEAHNQFDLRLNVWCGIHGDLSSVPCF</sequence>
<gene>
    <name evidence="1" type="ORF">ANN_09690</name>
</gene>
<dbReference type="PANTHER" id="PTHR47326:SF1">
    <property type="entry name" value="HTH PSQ-TYPE DOMAIN-CONTAINING PROTEIN"/>
    <property type="match status" value="1"/>
</dbReference>
<dbReference type="InterPro" id="IPR036397">
    <property type="entry name" value="RNaseH_sf"/>
</dbReference>
<evidence type="ECO:0000313" key="1">
    <source>
        <dbReference type="EMBL" id="KAJ4447683.1"/>
    </source>
</evidence>
<name>A0ABQ8TN16_PERAM</name>
<reference evidence="1 2" key="1">
    <citation type="journal article" date="2022" name="Allergy">
        <title>Genome assembly and annotation of Periplaneta americana reveal a comprehensive cockroach allergen profile.</title>
        <authorList>
            <person name="Wang L."/>
            <person name="Xiong Q."/>
            <person name="Saelim N."/>
            <person name="Wang L."/>
            <person name="Nong W."/>
            <person name="Wan A.T."/>
            <person name="Shi M."/>
            <person name="Liu X."/>
            <person name="Cao Q."/>
            <person name="Hui J.H.L."/>
            <person name="Sookrung N."/>
            <person name="Leung T.F."/>
            <person name="Tungtrongchitr A."/>
            <person name="Tsui S.K.W."/>
        </authorList>
    </citation>
    <scope>NUCLEOTIDE SEQUENCE [LARGE SCALE GENOMIC DNA]</scope>
    <source>
        <strain evidence="1">PWHHKU_190912</strain>
    </source>
</reference>
<accession>A0ABQ8TN16</accession>
<protein>
    <recommendedName>
        <fullName evidence="3">DUF4817 domain-containing protein</fullName>
    </recommendedName>
</protein>